<proteinExistence type="predicted"/>
<evidence type="ECO:0000313" key="4">
    <source>
        <dbReference type="Proteomes" id="UP000783213"/>
    </source>
</evidence>
<dbReference type="RefSeq" id="XP_038815416.1">
    <property type="nucleotide sequence ID" value="XM_038947739.1"/>
</dbReference>
<accession>A0ABQ7J1S9</accession>
<evidence type="ECO:0000313" key="3">
    <source>
        <dbReference type="EMBL" id="KAF7939994.1"/>
    </source>
</evidence>
<reference evidence="3 4" key="1">
    <citation type="journal article" date="2020" name="Genome Biol. Evol.">
        <title>Comparative genomics of Sclerotiniaceae.</title>
        <authorList>
            <person name="Valero Jimenez C.A."/>
            <person name="Steentjes M."/>
            <person name="Scholten O.E."/>
            <person name="Van Kan J.A.L."/>
        </authorList>
    </citation>
    <scope>NUCLEOTIDE SEQUENCE [LARGE SCALE GENOMIC DNA]</scope>
    <source>
        <strain evidence="3 4">B1</strain>
    </source>
</reference>
<sequence length="139" mass="16014">MDSNPPTPPPYTRTPSPTSPPITQAQATSAELTELLLLRTQAREFHNPISSHARQLTHQAERIELLEMKNQQLQTQMQMFWAEFDRRRDEGVREGVVQGALESWEEFVRLLKMALVVVMAVLMHCFLCLLLKILRVEGF</sequence>
<dbReference type="Proteomes" id="UP000783213">
    <property type="component" value="Unassembled WGS sequence"/>
</dbReference>
<evidence type="ECO:0000256" key="2">
    <source>
        <dbReference type="SAM" id="Phobius"/>
    </source>
</evidence>
<keyword evidence="2" id="KW-1133">Transmembrane helix</keyword>
<feature type="transmembrane region" description="Helical" evidence="2">
    <location>
        <begin position="113"/>
        <end position="134"/>
    </location>
</feature>
<keyword evidence="4" id="KW-1185">Reference proteome</keyword>
<feature type="region of interest" description="Disordered" evidence="1">
    <location>
        <begin position="1"/>
        <end position="24"/>
    </location>
</feature>
<protein>
    <submittedName>
        <fullName evidence="3">Uncharacterized protein</fullName>
    </submittedName>
</protein>
<comment type="caution">
    <text evidence="3">The sequence shown here is derived from an EMBL/GenBank/DDBJ whole genome shotgun (WGS) entry which is preliminary data.</text>
</comment>
<dbReference type="GeneID" id="62226896"/>
<evidence type="ECO:0000256" key="1">
    <source>
        <dbReference type="SAM" id="MobiDB-lite"/>
    </source>
</evidence>
<dbReference type="EMBL" id="RCSX01000001">
    <property type="protein sequence ID" value="KAF7939994.1"/>
    <property type="molecule type" value="Genomic_DNA"/>
</dbReference>
<keyword evidence="2" id="KW-0812">Transmembrane</keyword>
<gene>
    <name evidence="3" type="ORF">EAE98_000121</name>
</gene>
<feature type="compositionally biased region" description="Pro residues" evidence="1">
    <location>
        <begin position="1"/>
        <end position="20"/>
    </location>
</feature>
<keyword evidence="2" id="KW-0472">Membrane</keyword>
<organism evidence="3 4">
    <name type="scientific">Botrytis deweyae</name>
    <dbReference type="NCBI Taxonomy" id="2478750"/>
    <lineage>
        <taxon>Eukaryota</taxon>
        <taxon>Fungi</taxon>
        <taxon>Dikarya</taxon>
        <taxon>Ascomycota</taxon>
        <taxon>Pezizomycotina</taxon>
        <taxon>Leotiomycetes</taxon>
        <taxon>Helotiales</taxon>
        <taxon>Sclerotiniaceae</taxon>
        <taxon>Botrytis</taxon>
    </lineage>
</organism>
<name>A0ABQ7J1S9_9HELO</name>